<dbReference type="InterPro" id="IPR045865">
    <property type="entry name" value="ACT-like_dom_sf"/>
</dbReference>
<feature type="domain" description="CASTOR ACT" evidence="1">
    <location>
        <begin position="65"/>
        <end position="120"/>
    </location>
</feature>
<dbReference type="EMBL" id="QJTE01000002">
    <property type="protein sequence ID" value="PYE84344.1"/>
    <property type="molecule type" value="Genomic_DNA"/>
</dbReference>
<dbReference type="Proteomes" id="UP000248311">
    <property type="component" value="Unassembled WGS sequence"/>
</dbReference>
<evidence type="ECO:0000259" key="1">
    <source>
        <dbReference type="Pfam" id="PF13840"/>
    </source>
</evidence>
<keyword evidence="3" id="KW-1185">Reference proteome</keyword>
<reference evidence="2 3" key="1">
    <citation type="submission" date="2018-06" db="EMBL/GenBank/DDBJ databases">
        <title>Genomic Encyclopedia of Type Strains, Phase III (KMG-III): the genomes of soil and plant-associated and newly described type strains.</title>
        <authorList>
            <person name="Whitman W."/>
        </authorList>
    </citation>
    <scope>NUCLEOTIDE SEQUENCE [LARGE SCALE GENOMIC DNA]</scope>
    <source>
        <strain evidence="2 3">CECT 9025</strain>
    </source>
</reference>
<organism evidence="2 3">
    <name type="scientific">Pseudoroseicyclus aestuarii</name>
    <dbReference type="NCBI Taxonomy" id="1795041"/>
    <lineage>
        <taxon>Bacteria</taxon>
        <taxon>Pseudomonadati</taxon>
        <taxon>Pseudomonadota</taxon>
        <taxon>Alphaproteobacteria</taxon>
        <taxon>Rhodobacterales</taxon>
        <taxon>Paracoccaceae</taxon>
        <taxon>Pseudoroseicyclus</taxon>
    </lineage>
</organism>
<protein>
    <recommendedName>
        <fullName evidence="1">CASTOR ACT domain-containing protein</fullName>
    </recommendedName>
</protein>
<proteinExistence type="predicted"/>
<dbReference type="RefSeq" id="WP_181418566.1">
    <property type="nucleotide sequence ID" value="NZ_QJTE01000002.1"/>
</dbReference>
<name>A0A318T2A3_9RHOB</name>
<dbReference type="SUPFAM" id="SSF55021">
    <property type="entry name" value="ACT-like"/>
    <property type="match status" value="2"/>
</dbReference>
<evidence type="ECO:0000313" key="2">
    <source>
        <dbReference type="EMBL" id="PYE84344.1"/>
    </source>
</evidence>
<dbReference type="InterPro" id="IPR027795">
    <property type="entry name" value="CASTOR_ACT_dom"/>
</dbReference>
<sequence length="136" mass="14146">MPPKTDRRLTVLPGLHEVVRLPAGAGLPDWLRPGPVWALIAEPDETTVLCPAGMAPPDLAAEGPFTALRVEQSGPIDAPGVVASVSAPIARAGLGLFVLSTASRDLVLIAQGDMPRAASAWREAGYTLSPDPKEPL</sequence>
<accession>A0A318T2A3</accession>
<dbReference type="AlphaFoldDB" id="A0A318T2A3"/>
<gene>
    <name evidence="2" type="ORF">DFP88_102142</name>
</gene>
<comment type="caution">
    <text evidence="2">The sequence shown here is derived from an EMBL/GenBank/DDBJ whole genome shotgun (WGS) entry which is preliminary data.</text>
</comment>
<dbReference type="Pfam" id="PF13840">
    <property type="entry name" value="ACT_7"/>
    <property type="match status" value="1"/>
</dbReference>
<evidence type="ECO:0000313" key="3">
    <source>
        <dbReference type="Proteomes" id="UP000248311"/>
    </source>
</evidence>
<dbReference type="Gene3D" id="3.30.2130.10">
    <property type="entry name" value="VC0802-like"/>
    <property type="match status" value="1"/>
</dbReference>